<feature type="compositionally biased region" description="Low complexity" evidence="5">
    <location>
        <begin position="235"/>
        <end position="260"/>
    </location>
</feature>
<dbReference type="PROSITE" id="PS51005">
    <property type="entry name" value="NAC"/>
    <property type="match status" value="1"/>
</dbReference>
<keyword evidence="4" id="KW-0539">Nucleus</keyword>
<keyword evidence="3" id="KW-0804">Transcription</keyword>
<dbReference type="AlphaFoldDB" id="A0ABD3USH9"/>
<dbReference type="InterPro" id="IPR036093">
    <property type="entry name" value="NAC_dom_sf"/>
</dbReference>
<evidence type="ECO:0000313" key="8">
    <source>
        <dbReference type="Proteomes" id="UP001634393"/>
    </source>
</evidence>
<gene>
    <name evidence="7" type="ORF">ACJIZ3_012925</name>
</gene>
<keyword evidence="8" id="KW-1185">Reference proteome</keyword>
<evidence type="ECO:0000259" key="6">
    <source>
        <dbReference type="PROSITE" id="PS51005"/>
    </source>
</evidence>
<dbReference type="PANTHER" id="PTHR31744:SF186">
    <property type="entry name" value="NAC DOMAIN-CONTAINING PROTEIN"/>
    <property type="match status" value="1"/>
</dbReference>
<organism evidence="7 8">
    <name type="scientific">Penstemon smallii</name>
    <dbReference type="NCBI Taxonomy" id="265156"/>
    <lineage>
        <taxon>Eukaryota</taxon>
        <taxon>Viridiplantae</taxon>
        <taxon>Streptophyta</taxon>
        <taxon>Embryophyta</taxon>
        <taxon>Tracheophyta</taxon>
        <taxon>Spermatophyta</taxon>
        <taxon>Magnoliopsida</taxon>
        <taxon>eudicotyledons</taxon>
        <taxon>Gunneridae</taxon>
        <taxon>Pentapetalae</taxon>
        <taxon>asterids</taxon>
        <taxon>lamiids</taxon>
        <taxon>Lamiales</taxon>
        <taxon>Plantaginaceae</taxon>
        <taxon>Cheloneae</taxon>
        <taxon>Penstemon</taxon>
    </lineage>
</organism>
<protein>
    <recommendedName>
        <fullName evidence="6">NAC domain-containing protein</fullName>
    </recommendedName>
</protein>
<dbReference type="SUPFAM" id="SSF101941">
    <property type="entry name" value="NAC domain"/>
    <property type="match status" value="1"/>
</dbReference>
<sequence>MELENKKEHDHEDDVPLPGFRFHPTDEELVGFYLRRKVDKKPIRIELIKQTDIYKYDPWDLIPKSSSVVGEKEEWYFYCKRGRKYKNSIRPNRVTCSGFWKATGIDKPIYSSSSSGSGGINIIGLKKSLVYYRGSAGKGTKTDWMMHEFRLPSTSTSTSTSTHGVKSSTKNVVMDTKTINAQEAEVWTLCRIIKRRVSCYKKCVQLEAGDLMMREDQVASGKSTLINYKDQQHQSSSSSSTYNNSTTTTTSNKTCTSGSSNNSMNYSYSSDHHHHHINTQGQGYITFGHAADHQTINANNHQQFILAAGSLSQQASSISAGHDVDNNIINYEFLRHANWEDFQSILDNHVPFYDL</sequence>
<evidence type="ECO:0000256" key="4">
    <source>
        <dbReference type="ARBA" id="ARBA00023242"/>
    </source>
</evidence>
<dbReference type="Pfam" id="PF02365">
    <property type="entry name" value="NAM"/>
    <property type="match status" value="1"/>
</dbReference>
<dbReference type="Proteomes" id="UP001634393">
    <property type="component" value="Unassembled WGS sequence"/>
</dbReference>
<keyword evidence="2" id="KW-0238">DNA-binding</keyword>
<proteinExistence type="predicted"/>
<keyword evidence="1" id="KW-0805">Transcription regulation</keyword>
<name>A0ABD3USH9_9LAMI</name>
<accession>A0ABD3USH9</accession>
<dbReference type="Gene3D" id="2.170.150.80">
    <property type="entry name" value="NAC domain"/>
    <property type="match status" value="1"/>
</dbReference>
<dbReference type="InterPro" id="IPR003441">
    <property type="entry name" value="NAC-dom"/>
</dbReference>
<reference evidence="7 8" key="1">
    <citation type="submission" date="2024-12" db="EMBL/GenBank/DDBJ databases">
        <title>The unique morphological basis and parallel evolutionary history of personate flowers in Penstemon.</title>
        <authorList>
            <person name="Depatie T.H."/>
            <person name="Wessinger C.A."/>
        </authorList>
    </citation>
    <scope>NUCLEOTIDE SEQUENCE [LARGE SCALE GENOMIC DNA]</scope>
    <source>
        <strain evidence="7">WTNN_2</strain>
        <tissue evidence="7">Leaf</tissue>
    </source>
</reference>
<evidence type="ECO:0000256" key="2">
    <source>
        <dbReference type="ARBA" id="ARBA00023125"/>
    </source>
</evidence>
<evidence type="ECO:0000256" key="3">
    <source>
        <dbReference type="ARBA" id="ARBA00023163"/>
    </source>
</evidence>
<dbReference type="PANTHER" id="PTHR31744">
    <property type="entry name" value="PROTEIN CUP-SHAPED COTYLEDON 2-RELATED"/>
    <property type="match status" value="1"/>
</dbReference>
<feature type="region of interest" description="Disordered" evidence="5">
    <location>
        <begin position="229"/>
        <end position="260"/>
    </location>
</feature>
<evidence type="ECO:0000313" key="7">
    <source>
        <dbReference type="EMBL" id="KAL3851043.1"/>
    </source>
</evidence>
<dbReference type="EMBL" id="JBJXBP010000001">
    <property type="protein sequence ID" value="KAL3851043.1"/>
    <property type="molecule type" value="Genomic_DNA"/>
</dbReference>
<feature type="domain" description="NAC" evidence="6">
    <location>
        <begin position="16"/>
        <end position="195"/>
    </location>
</feature>
<dbReference type="GO" id="GO:0003677">
    <property type="term" value="F:DNA binding"/>
    <property type="evidence" value="ECO:0007669"/>
    <property type="project" value="UniProtKB-KW"/>
</dbReference>
<evidence type="ECO:0000256" key="1">
    <source>
        <dbReference type="ARBA" id="ARBA00023015"/>
    </source>
</evidence>
<evidence type="ECO:0000256" key="5">
    <source>
        <dbReference type="SAM" id="MobiDB-lite"/>
    </source>
</evidence>
<comment type="caution">
    <text evidence="7">The sequence shown here is derived from an EMBL/GenBank/DDBJ whole genome shotgun (WGS) entry which is preliminary data.</text>
</comment>